<dbReference type="InterPro" id="IPR052702">
    <property type="entry name" value="MscS-like_channel"/>
</dbReference>
<feature type="transmembrane region" description="Helical" evidence="8">
    <location>
        <begin position="807"/>
        <end position="824"/>
    </location>
</feature>
<evidence type="ECO:0000256" key="6">
    <source>
        <dbReference type="ARBA" id="ARBA00023136"/>
    </source>
</evidence>
<evidence type="ECO:0000256" key="5">
    <source>
        <dbReference type="ARBA" id="ARBA00022989"/>
    </source>
</evidence>
<dbReference type="InterPro" id="IPR011066">
    <property type="entry name" value="MscS_channel_C_sf"/>
</dbReference>
<evidence type="ECO:0000259" key="12">
    <source>
        <dbReference type="Pfam" id="PF12795"/>
    </source>
</evidence>
<keyword evidence="6 8" id="KW-0472">Membrane</keyword>
<dbReference type="SUPFAM" id="SSF82861">
    <property type="entry name" value="Mechanosensitive channel protein MscS (YggB), transmembrane region"/>
    <property type="match status" value="1"/>
</dbReference>
<dbReference type="InterPro" id="IPR023408">
    <property type="entry name" value="MscS_beta-dom_sf"/>
</dbReference>
<feature type="coiled-coil region" evidence="7">
    <location>
        <begin position="123"/>
        <end position="249"/>
    </location>
</feature>
<organism evidence="15">
    <name type="scientific">Thiolapillus brandeum</name>
    <dbReference type="NCBI Taxonomy" id="1076588"/>
    <lineage>
        <taxon>Bacteria</taxon>
        <taxon>Pseudomonadati</taxon>
        <taxon>Pseudomonadota</taxon>
        <taxon>Gammaproteobacteria</taxon>
        <taxon>Chromatiales</taxon>
        <taxon>Sedimenticolaceae</taxon>
        <taxon>Thiolapillus</taxon>
    </lineage>
</organism>
<keyword evidence="7" id="KW-0175">Coiled coil</keyword>
<feature type="transmembrane region" description="Helical" evidence="8">
    <location>
        <begin position="700"/>
        <end position="723"/>
    </location>
</feature>
<dbReference type="InterPro" id="IPR024393">
    <property type="entry name" value="MscS_porin"/>
</dbReference>
<feature type="transmembrane region" description="Helical" evidence="8">
    <location>
        <begin position="626"/>
        <end position="647"/>
    </location>
</feature>
<dbReference type="PANTHER" id="PTHR30347">
    <property type="entry name" value="POTASSIUM CHANNEL RELATED"/>
    <property type="match status" value="1"/>
</dbReference>
<proteinExistence type="inferred from homology"/>
<dbReference type="Pfam" id="PF00924">
    <property type="entry name" value="MS_channel_2nd"/>
    <property type="match status" value="1"/>
</dbReference>
<feature type="transmembrane region" description="Helical" evidence="8">
    <location>
        <begin position="902"/>
        <end position="920"/>
    </location>
</feature>
<feature type="signal peptide" evidence="9">
    <location>
        <begin position="1"/>
        <end position="23"/>
    </location>
</feature>
<dbReference type="Gene3D" id="3.30.70.100">
    <property type="match status" value="1"/>
</dbReference>
<evidence type="ECO:0000256" key="1">
    <source>
        <dbReference type="ARBA" id="ARBA00004651"/>
    </source>
</evidence>
<evidence type="ECO:0000313" key="15">
    <source>
        <dbReference type="EMBL" id="HEC05373.1"/>
    </source>
</evidence>
<feature type="domain" description="Mechanosensitive ion channel MscS C-terminal" evidence="13">
    <location>
        <begin position="1018"/>
        <end position="1100"/>
    </location>
</feature>
<dbReference type="SUPFAM" id="SSF82689">
    <property type="entry name" value="Mechanosensitive channel protein MscS (YggB), C-terminal domain"/>
    <property type="match status" value="1"/>
</dbReference>
<feature type="domain" description="Mechanosensitive ion channel MscS porin" evidence="12">
    <location>
        <begin position="45"/>
        <end position="278"/>
    </location>
</feature>
<sequence>MRNTSWRILLAMLLSCISLGLAAAGDSTSEDHVAGVNASLLNSELANVQAKEGVSAEQLKAISSIYDEAKDWLSQADRYKSSTRQFIASRTSAPLKAKDIRESLRRILDKKLPRASQYKNKSLEELEQLLETEKATQAAKEARVAELAHLVSLEANRPDAARKQLEASNKQLDELRDSLSTQALPVDSLALAQYRRDQARMLALKNQVAMLEQEMLSHPARLTLSKAQLEQAEAEAALAGRQVSVLEDLVNQRRKKEVEQVSKVEAEKEQDITEKYPALKGIAAENARLGKELKETTQALEKASKRDNDLRNQAQRMEAEYRSTQRKVEIAGLREALGQVLLEHRKNLPDPRKYKKQEARLRKHVTETGLRQIRYRELLRRENALEPDPEILLKDVPEAQRSELLPPLKQLLERKRQLLEKLVATDEAYLRALSEQEVMLRRVQDILGAYDGFLAEHLLWVRNTTVIGLDDLKKIPGELQTLLNINAWYEVGRNFVAQLPNAYLFHLMLALVLAAFWLRRHVRSALIRASEAVGKPAGGNFSATLKALFYSMLLPVAPVLLMLLLAWQLKQGTVVSPYADALAEAIYWASKPVYSLLLLRALACRRGVLEAHFRWRLASIQRLRKAINFLLATFIPASMLTIILVNVESSGLAGILLKFSFMAAALSQSFFVYLVFHAKKGVIASYLKQHPDSFLRKSRWLWFSLAVVIPVLLVILSLMGYVYTSATLLNQVINTLWLAAGLVVLQQLAEHWLLLSRRRIAYQAAVERYKAMAENKPDEHAPEGEKEVEFKEPKVDLVTLSKASRKLLNAAILIAAVVGLWLIWSESLPALVVLDTIPLWQHTAMVNGVETRVPVTLGNLLLVVAIAVTTLVASRNLPALLEIVLLQYFNLSSGSRYAMRTLTGYLIAATGMVLVFQAVGGSWSQIQWLVAALGVGIGFGLQEIVANFISGLIILFERPIRVGDFVTVGDSDGTVTRIQIRATTILTRDRKELLVPNKEFITGRLLNWSLSDQTTRLKLAVGIPYGADVELAEKLMLEAAAEHQLVLDEPRPFVYFQSFGDSALLLELRCVIDSVDYRIATLSELHHAINRKFREAGMEIPFPQQDVHLDVRGALEVKLQPE</sequence>
<feature type="coiled-coil region" evidence="7">
    <location>
        <begin position="286"/>
        <end position="327"/>
    </location>
</feature>
<feature type="transmembrane region" description="Helical" evidence="8">
    <location>
        <begin position="502"/>
        <end position="518"/>
    </location>
</feature>
<dbReference type="Pfam" id="PF12795">
    <property type="entry name" value="MscS_porin"/>
    <property type="match status" value="1"/>
</dbReference>
<dbReference type="Proteomes" id="UP000886339">
    <property type="component" value="Unassembled WGS sequence"/>
</dbReference>
<evidence type="ECO:0000256" key="3">
    <source>
        <dbReference type="ARBA" id="ARBA00022475"/>
    </source>
</evidence>
<dbReference type="GO" id="GO:0005886">
    <property type="term" value="C:plasma membrane"/>
    <property type="evidence" value="ECO:0007669"/>
    <property type="project" value="UniProtKB-SubCell"/>
</dbReference>
<dbReference type="InterPro" id="IPR049142">
    <property type="entry name" value="MS_channel_1st"/>
</dbReference>
<gene>
    <name evidence="15" type="ORF">ENJ12_00845</name>
</gene>
<dbReference type="PANTHER" id="PTHR30347:SF1">
    <property type="entry name" value="MECHANOSENSITIVE CHANNEL MSCK"/>
    <property type="match status" value="1"/>
</dbReference>
<dbReference type="Gene3D" id="2.30.30.60">
    <property type="match status" value="1"/>
</dbReference>
<feature type="domain" description="Mechanosensitive ion channel MscS" evidence="10">
    <location>
        <begin position="944"/>
        <end position="1009"/>
    </location>
</feature>
<evidence type="ECO:0000259" key="13">
    <source>
        <dbReference type="Pfam" id="PF21082"/>
    </source>
</evidence>
<dbReference type="EMBL" id="DRLF01000031">
    <property type="protein sequence ID" value="HEC05373.1"/>
    <property type="molecule type" value="Genomic_DNA"/>
</dbReference>
<evidence type="ECO:0000256" key="9">
    <source>
        <dbReference type="SAM" id="SignalP"/>
    </source>
</evidence>
<accession>A0A831W759</accession>
<keyword evidence="9" id="KW-0732">Signal</keyword>
<feature type="domain" description="Mechanosensitive ion channel transmembrane helices 2/3" evidence="14">
    <location>
        <begin position="904"/>
        <end position="942"/>
    </location>
</feature>
<feature type="transmembrane region" description="Helical" evidence="8">
    <location>
        <begin position="586"/>
        <end position="605"/>
    </location>
</feature>
<feature type="transmembrane region" description="Helical" evidence="8">
    <location>
        <begin position="735"/>
        <end position="755"/>
    </location>
</feature>
<feature type="transmembrane region" description="Helical" evidence="8">
    <location>
        <begin position="926"/>
        <end position="956"/>
    </location>
</feature>
<dbReference type="InterPro" id="IPR025692">
    <property type="entry name" value="MscS_IM_dom1"/>
</dbReference>
<comment type="subcellular location">
    <subcellularLocation>
        <location evidence="1">Cell membrane</location>
        <topology evidence="1">Multi-pass membrane protein</topology>
    </subcellularLocation>
</comment>
<dbReference type="Gene3D" id="1.10.287.1260">
    <property type="match status" value="1"/>
</dbReference>
<comment type="caution">
    <text evidence="15">The sequence shown here is derived from an EMBL/GenBank/DDBJ whole genome shotgun (WGS) entry which is preliminary data.</text>
</comment>
<evidence type="ECO:0000259" key="10">
    <source>
        <dbReference type="Pfam" id="PF00924"/>
    </source>
</evidence>
<dbReference type="Pfam" id="PF21082">
    <property type="entry name" value="MS_channel_3rd"/>
    <property type="match status" value="1"/>
</dbReference>
<dbReference type="InterPro" id="IPR049278">
    <property type="entry name" value="MS_channel_C"/>
</dbReference>
<dbReference type="InterPro" id="IPR010920">
    <property type="entry name" value="LSM_dom_sf"/>
</dbReference>
<dbReference type="InterPro" id="IPR006685">
    <property type="entry name" value="MscS_channel_2nd"/>
</dbReference>
<dbReference type="InterPro" id="IPR011014">
    <property type="entry name" value="MscS_channel_TM-2"/>
</dbReference>
<evidence type="ECO:0000256" key="7">
    <source>
        <dbReference type="SAM" id="Coils"/>
    </source>
</evidence>
<feature type="domain" description="Mechanosensitive ion channel inner membrane" evidence="11">
    <location>
        <begin position="503"/>
        <end position="840"/>
    </location>
</feature>
<evidence type="ECO:0000256" key="2">
    <source>
        <dbReference type="ARBA" id="ARBA00008017"/>
    </source>
</evidence>
<feature type="transmembrane region" description="Helical" evidence="8">
    <location>
        <begin position="860"/>
        <end position="881"/>
    </location>
</feature>
<name>A0A831W759_9GAMM</name>
<keyword evidence="4 8" id="KW-0812">Transmembrane</keyword>
<keyword evidence="3" id="KW-1003">Cell membrane</keyword>
<evidence type="ECO:0000256" key="4">
    <source>
        <dbReference type="ARBA" id="ARBA00022692"/>
    </source>
</evidence>
<dbReference type="SUPFAM" id="SSF50182">
    <property type="entry name" value="Sm-like ribonucleoproteins"/>
    <property type="match status" value="1"/>
</dbReference>
<dbReference type="InterPro" id="IPR006686">
    <property type="entry name" value="MscS_channel_CS"/>
</dbReference>
<feature type="chain" id="PRO_5032723782" evidence="9">
    <location>
        <begin position="24"/>
        <end position="1122"/>
    </location>
</feature>
<protein>
    <submittedName>
        <fullName evidence="15">Mechanosensitive ion channel</fullName>
    </submittedName>
</protein>
<dbReference type="Pfam" id="PF12794">
    <property type="entry name" value="MscS_TM"/>
    <property type="match status" value="1"/>
</dbReference>
<evidence type="ECO:0000259" key="11">
    <source>
        <dbReference type="Pfam" id="PF12794"/>
    </source>
</evidence>
<dbReference type="Pfam" id="PF21088">
    <property type="entry name" value="MS_channel_1st"/>
    <property type="match status" value="1"/>
</dbReference>
<comment type="similarity">
    <text evidence="2">Belongs to the MscS (TC 1.A.23) family.</text>
</comment>
<evidence type="ECO:0000259" key="14">
    <source>
        <dbReference type="Pfam" id="PF21088"/>
    </source>
</evidence>
<feature type="transmembrane region" description="Helical" evidence="8">
    <location>
        <begin position="659"/>
        <end position="679"/>
    </location>
</feature>
<keyword evidence="5 8" id="KW-1133">Transmembrane helix</keyword>
<dbReference type="AlphaFoldDB" id="A0A831W759"/>
<reference evidence="15" key="1">
    <citation type="journal article" date="2020" name="mSystems">
        <title>Genome- and Community-Level Interaction Insights into Carbon Utilization and Element Cycling Functions of Hydrothermarchaeota in Hydrothermal Sediment.</title>
        <authorList>
            <person name="Zhou Z."/>
            <person name="Liu Y."/>
            <person name="Xu W."/>
            <person name="Pan J."/>
            <person name="Luo Z.H."/>
            <person name="Li M."/>
        </authorList>
    </citation>
    <scope>NUCLEOTIDE SEQUENCE [LARGE SCALE GENOMIC DNA]</scope>
    <source>
        <strain evidence="15">HyVt-458</strain>
    </source>
</reference>
<feature type="transmembrane region" description="Helical" evidence="8">
    <location>
        <begin position="547"/>
        <end position="566"/>
    </location>
</feature>
<evidence type="ECO:0000256" key="8">
    <source>
        <dbReference type="SAM" id="Phobius"/>
    </source>
</evidence>
<dbReference type="GO" id="GO:0008381">
    <property type="term" value="F:mechanosensitive monoatomic ion channel activity"/>
    <property type="evidence" value="ECO:0007669"/>
    <property type="project" value="UniProtKB-ARBA"/>
</dbReference>
<dbReference type="PROSITE" id="PS01246">
    <property type="entry name" value="UPF0003"/>
    <property type="match status" value="1"/>
</dbReference>